<feature type="signal peptide" evidence="11">
    <location>
        <begin position="1"/>
        <end position="23"/>
    </location>
</feature>
<dbReference type="InterPro" id="IPR050298">
    <property type="entry name" value="Gram-neg_bact_OMP"/>
</dbReference>
<evidence type="ECO:0000256" key="5">
    <source>
        <dbReference type="ARBA" id="ARBA00022692"/>
    </source>
</evidence>
<dbReference type="InterPro" id="IPR033900">
    <property type="entry name" value="Gram_neg_porin_domain"/>
</dbReference>
<dbReference type="SUPFAM" id="SSF56935">
    <property type="entry name" value="Porins"/>
    <property type="match status" value="1"/>
</dbReference>
<proteinExistence type="predicted"/>
<dbReference type="PANTHER" id="PTHR34501">
    <property type="entry name" value="PROTEIN YDDL-RELATED"/>
    <property type="match status" value="1"/>
</dbReference>
<dbReference type="PRINTS" id="PR00184">
    <property type="entry name" value="NEISSPPORIN"/>
</dbReference>
<keyword evidence="9" id="KW-0472">Membrane</keyword>
<evidence type="ECO:0000256" key="2">
    <source>
        <dbReference type="ARBA" id="ARBA00011233"/>
    </source>
</evidence>
<dbReference type="InterPro" id="IPR002299">
    <property type="entry name" value="Porin_Neis"/>
</dbReference>
<dbReference type="InterPro" id="IPR023614">
    <property type="entry name" value="Porin_dom_sf"/>
</dbReference>
<comment type="subunit">
    <text evidence="2">Homotrimer.</text>
</comment>
<evidence type="ECO:0000256" key="11">
    <source>
        <dbReference type="SAM" id="SignalP"/>
    </source>
</evidence>
<keyword evidence="6 11" id="KW-0732">Signal</keyword>
<keyword evidence="7" id="KW-0406">Ion transport</keyword>
<evidence type="ECO:0000256" key="1">
    <source>
        <dbReference type="ARBA" id="ARBA00004571"/>
    </source>
</evidence>
<organism evidence="13 14">
    <name type="scientific">Roseateles violae</name>
    <dbReference type="NCBI Taxonomy" id="3058042"/>
    <lineage>
        <taxon>Bacteria</taxon>
        <taxon>Pseudomonadati</taxon>
        <taxon>Pseudomonadota</taxon>
        <taxon>Betaproteobacteria</taxon>
        <taxon>Burkholderiales</taxon>
        <taxon>Sphaerotilaceae</taxon>
        <taxon>Roseateles</taxon>
    </lineage>
</organism>
<accession>A0ABT8DT07</accession>
<evidence type="ECO:0000256" key="10">
    <source>
        <dbReference type="ARBA" id="ARBA00023237"/>
    </source>
</evidence>
<dbReference type="Gene3D" id="2.40.160.10">
    <property type="entry name" value="Porin"/>
    <property type="match status" value="1"/>
</dbReference>
<evidence type="ECO:0000256" key="9">
    <source>
        <dbReference type="ARBA" id="ARBA00023136"/>
    </source>
</evidence>
<dbReference type="EMBL" id="JAUHHC010000003">
    <property type="protein sequence ID" value="MDN3921447.1"/>
    <property type="molecule type" value="Genomic_DNA"/>
</dbReference>
<sequence>MNKKSSIWALALAGLAAGGAAQAQSVTIYGVLDGAVEYLDNVGAAGASLTRMPGLTGGMVPSRLGFRGSEDLGGGLKANFTLEQGFGVDAGTLNQGGRAWGRQVFVGLSGDWGALTLGRQYSMLFWSQTEADILGPAMFGSGSLDSYLPNARVDNAIAYRGTFSGFTIGATFSPGRDSVNAGPSPSGTNCAGENAADKSACQQWSILAKYDTASWGASAAIDELTGGPGAFAGLTSSALKDRRSTVTGWFRPMAALKLGAGLISRDNEGSATTPRSDLWYLGATYTLTPQITLDAEVFRIDYKNSANAANLFALRGVYNLSKRTAAYATVGQINNDGTLAASVSNAAAGGAPAAGQTQTGFGAGIRHSF</sequence>
<keyword evidence="10" id="KW-0998">Cell outer membrane</keyword>
<comment type="caution">
    <text evidence="13">The sequence shown here is derived from an EMBL/GenBank/DDBJ whole genome shotgun (WGS) entry which is preliminary data.</text>
</comment>
<evidence type="ECO:0000256" key="3">
    <source>
        <dbReference type="ARBA" id="ARBA00022448"/>
    </source>
</evidence>
<keyword evidence="5" id="KW-0812">Transmembrane</keyword>
<feature type="domain" description="Porin" evidence="12">
    <location>
        <begin position="9"/>
        <end position="338"/>
    </location>
</feature>
<feature type="chain" id="PRO_5045565650" evidence="11">
    <location>
        <begin position="24"/>
        <end position="369"/>
    </location>
</feature>
<keyword evidence="14" id="KW-1185">Reference proteome</keyword>
<keyword evidence="8" id="KW-0626">Porin</keyword>
<dbReference type="PANTHER" id="PTHR34501:SF9">
    <property type="entry name" value="MAJOR OUTER MEMBRANE PROTEIN P.IA"/>
    <property type="match status" value="1"/>
</dbReference>
<comment type="subcellular location">
    <subcellularLocation>
        <location evidence="1">Cell outer membrane</location>
        <topology evidence="1">Multi-pass membrane protein</topology>
    </subcellularLocation>
</comment>
<evidence type="ECO:0000256" key="4">
    <source>
        <dbReference type="ARBA" id="ARBA00022452"/>
    </source>
</evidence>
<protein>
    <submittedName>
        <fullName evidence="13">Porin</fullName>
    </submittedName>
</protein>
<dbReference type="CDD" id="cd00342">
    <property type="entry name" value="gram_neg_porins"/>
    <property type="match status" value="1"/>
</dbReference>
<keyword evidence="4" id="KW-1134">Transmembrane beta strand</keyword>
<dbReference type="RefSeq" id="WP_290359738.1">
    <property type="nucleotide sequence ID" value="NZ_JAUHHC010000003.1"/>
</dbReference>
<gene>
    <name evidence="13" type="ORF">QWJ38_14225</name>
</gene>
<dbReference type="Pfam" id="PF13609">
    <property type="entry name" value="Porin_4"/>
    <property type="match status" value="1"/>
</dbReference>
<evidence type="ECO:0000256" key="8">
    <source>
        <dbReference type="ARBA" id="ARBA00023114"/>
    </source>
</evidence>
<evidence type="ECO:0000313" key="13">
    <source>
        <dbReference type="EMBL" id="MDN3921447.1"/>
    </source>
</evidence>
<dbReference type="Proteomes" id="UP001228044">
    <property type="component" value="Unassembled WGS sequence"/>
</dbReference>
<evidence type="ECO:0000256" key="6">
    <source>
        <dbReference type="ARBA" id="ARBA00022729"/>
    </source>
</evidence>
<evidence type="ECO:0000256" key="7">
    <source>
        <dbReference type="ARBA" id="ARBA00023065"/>
    </source>
</evidence>
<evidence type="ECO:0000313" key="14">
    <source>
        <dbReference type="Proteomes" id="UP001228044"/>
    </source>
</evidence>
<reference evidence="13 14" key="1">
    <citation type="submission" date="2023-06" db="EMBL/GenBank/DDBJ databases">
        <title>Pelomonas sp. PFR6 16S ribosomal RNA gene Genome sequencing and assembly.</title>
        <authorList>
            <person name="Woo H."/>
        </authorList>
    </citation>
    <scope>NUCLEOTIDE SEQUENCE [LARGE SCALE GENOMIC DNA]</scope>
    <source>
        <strain evidence="13 14">PFR6</strain>
    </source>
</reference>
<evidence type="ECO:0000259" key="12">
    <source>
        <dbReference type="Pfam" id="PF13609"/>
    </source>
</evidence>
<keyword evidence="3" id="KW-0813">Transport</keyword>
<name>A0ABT8DT07_9BURK</name>